<dbReference type="GO" id="GO:0016740">
    <property type="term" value="F:transferase activity"/>
    <property type="evidence" value="ECO:0007669"/>
    <property type="project" value="UniProtKB-KW"/>
</dbReference>
<evidence type="ECO:0000256" key="7">
    <source>
        <dbReference type="ARBA" id="ARBA00023191"/>
    </source>
</evidence>
<dbReference type="Pfam" id="PF01648">
    <property type="entry name" value="ACPS"/>
    <property type="match status" value="1"/>
</dbReference>
<dbReference type="InterPro" id="IPR008278">
    <property type="entry name" value="4-PPantetheinyl_Trfase_dom"/>
</dbReference>
<evidence type="ECO:0000256" key="4">
    <source>
        <dbReference type="ARBA" id="ARBA00011503"/>
    </source>
</evidence>
<evidence type="ECO:0000256" key="2">
    <source>
        <dbReference type="ARBA" id="ARBA00004993"/>
    </source>
</evidence>
<evidence type="ECO:0000256" key="11">
    <source>
        <dbReference type="ARBA" id="ARBA00049191"/>
    </source>
</evidence>
<gene>
    <name evidence="14" type="ORF">GCM10011502_09780</name>
</gene>
<comment type="similarity">
    <text evidence="3">Belongs to the P-Pant transferase superfamily. EntD family.</text>
</comment>
<evidence type="ECO:0000256" key="5">
    <source>
        <dbReference type="ARBA" id="ARBA00019087"/>
    </source>
</evidence>
<comment type="pathway">
    <text evidence="2">Siderophore biosynthesis; enterobactin biosynthesis.</text>
</comment>
<evidence type="ECO:0000256" key="9">
    <source>
        <dbReference type="ARBA" id="ARBA00031996"/>
    </source>
</evidence>
<dbReference type="PANTHER" id="PTHR38096:SF1">
    <property type="entry name" value="ENTEROBACTIN SYNTHASE COMPONENT D"/>
    <property type="match status" value="1"/>
</dbReference>
<name>A0ABQ1IJ41_9GAMM</name>
<evidence type="ECO:0000259" key="12">
    <source>
        <dbReference type="Pfam" id="PF01648"/>
    </source>
</evidence>
<comment type="caution">
    <text evidence="14">The sequence shown here is derived from an EMBL/GenBank/DDBJ whole genome shotgun (WGS) entry which is preliminary data.</text>
</comment>
<keyword evidence="15" id="KW-1185">Reference proteome</keyword>
<keyword evidence="7" id="KW-0259">Enterobactin biosynthesis</keyword>
<reference evidence="15" key="1">
    <citation type="journal article" date="2019" name="Int. J. Syst. Evol. Microbiol.">
        <title>The Global Catalogue of Microorganisms (GCM) 10K type strain sequencing project: providing services to taxonomists for standard genome sequencing and annotation.</title>
        <authorList>
            <consortium name="The Broad Institute Genomics Platform"/>
            <consortium name="The Broad Institute Genome Sequencing Center for Infectious Disease"/>
            <person name="Wu L."/>
            <person name="Ma J."/>
        </authorList>
    </citation>
    <scope>NUCLEOTIDE SEQUENCE [LARGE SCALE GENOMIC DNA]</scope>
    <source>
        <strain evidence="15">CGMCC 1.15923</strain>
    </source>
</reference>
<dbReference type="InterPro" id="IPR037143">
    <property type="entry name" value="4-PPantetheinyl_Trfase_dom_sf"/>
</dbReference>
<comment type="catalytic activity">
    <reaction evidence="10">
        <text>apo-[aryl-carrier protein] + CoA = holo-[aryl-carrier protein] + adenosine 3',5'-bisphosphate + H(+)</text>
        <dbReference type="Rhea" id="RHEA:48404"/>
        <dbReference type="Rhea" id="RHEA-COMP:15903"/>
        <dbReference type="Rhea" id="RHEA-COMP:17557"/>
        <dbReference type="ChEBI" id="CHEBI:15378"/>
        <dbReference type="ChEBI" id="CHEBI:29999"/>
        <dbReference type="ChEBI" id="CHEBI:57287"/>
        <dbReference type="ChEBI" id="CHEBI:58343"/>
        <dbReference type="ChEBI" id="CHEBI:64479"/>
    </reaction>
</comment>
<feature type="domain" description="4'-phosphopantetheinyl transferase N-terminal" evidence="13">
    <location>
        <begin position="27"/>
        <end position="88"/>
    </location>
</feature>
<feature type="domain" description="4'-phosphopantetheinyl transferase" evidence="12">
    <location>
        <begin position="95"/>
        <end position="177"/>
    </location>
</feature>
<dbReference type="Proteomes" id="UP000646152">
    <property type="component" value="Unassembled WGS sequence"/>
</dbReference>
<evidence type="ECO:0000313" key="15">
    <source>
        <dbReference type="Proteomes" id="UP000646152"/>
    </source>
</evidence>
<dbReference type="SUPFAM" id="SSF56214">
    <property type="entry name" value="4'-phosphopantetheinyl transferase"/>
    <property type="match status" value="1"/>
</dbReference>
<dbReference type="PANTHER" id="PTHR38096">
    <property type="entry name" value="ENTEROBACTIN SYNTHASE COMPONENT D"/>
    <property type="match status" value="1"/>
</dbReference>
<dbReference type="RefSeq" id="WP_188628984.1">
    <property type="nucleotide sequence ID" value="NZ_BMKE01000006.1"/>
</dbReference>
<comment type="subunit">
    <text evidence="4">EntB, EntD, EntE, and EntF form a multienzyme complex called enterobactin synthase.</text>
</comment>
<sequence length="220" mass="24450">MSTRFDHDPVGEQDACRYRIPLPPGLHHASTKRRAEFMAGRWCAQRALLMLNGKECVPGMRQDRSPLWPSGCVGSITHSDSWAAALVAHQTDYLGLGLDIEHCLSNGEGKKLATSLLTAAERARLSQLAPEQLGLMVTLIFSVKESLFKALYPVVGIRFCFEDAELTEWNMTNGTARLRLLCHLGPAWPQGKELDARFYYAEQHIFSLVALPAQNTGIQD</sequence>
<dbReference type="EMBL" id="BMKE01000006">
    <property type="protein sequence ID" value="GGB38605.1"/>
    <property type="molecule type" value="Genomic_DNA"/>
</dbReference>
<proteinExistence type="inferred from homology"/>
<organism evidence="14 15">
    <name type="scientific">Oceanisphaera marina</name>
    <dbReference type="NCBI Taxonomy" id="2017550"/>
    <lineage>
        <taxon>Bacteria</taxon>
        <taxon>Pseudomonadati</taxon>
        <taxon>Pseudomonadota</taxon>
        <taxon>Gammaproteobacteria</taxon>
        <taxon>Aeromonadales</taxon>
        <taxon>Aeromonadaceae</taxon>
        <taxon>Oceanisphaera</taxon>
    </lineage>
</organism>
<protein>
    <recommendedName>
        <fullName evidence="5">Enterobactin synthase component D</fullName>
    </recommendedName>
    <alternativeName>
        <fullName evidence="8">4'-phosphopantetheinyl transferase EntD</fullName>
    </alternativeName>
    <alternativeName>
        <fullName evidence="9">Enterochelin synthase D</fullName>
    </alternativeName>
</protein>
<evidence type="ECO:0000256" key="10">
    <source>
        <dbReference type="ARBA" id="ARBA00049176"/>
    </source>
</evidence>
<evidence type="ECO:0000256" key="1">
    <source>
        <dbReference type="ARBA" id="ARBA00003937"/>
    </source>
</evidence>
<dbReference type="InterPro" id="IPR003542">
    <property type="entry name" value="Enbac_synth_compD-like"/>
</dbReference>
<keyword evidence="6 14" id="KW-0808">Transferase</keyword>
<comment type="catalytic activity">
    <reaction evidence="11">
        <text>apo-[peptidyl-carrier protein] + CoA = holo-[peptidyl-carrier protein] + adenosine 3',5'-bisphosphate + H(+)</text>
        <dbReference type="Rhea" id="RHEA:46228"/>
        <dbReference type="Rhea" id="RHEA-COMP:11479"/>
        <dbReference type="Rhea" id="RHEA-COMP:11480"/>
        <dbReference type="ChEBI" id="CHEBI:15378"/>
        <dbReference type="ChEBI" id="CHEBI:29999"/>
        <dbReference type="ChEBI" id="CHEBI:57287"/>
        <dbReference type="ChEBI" id="CHEBI:58343"/>
        <dbReference type="ChEBI" id="CHEBI:64479"/>
    </reaction>
</comment>
<dbReference type="Pfam" id="PF17837">
    <property type="entry name" value="4PPT_N"/>
    <property type="match status" value="1"/>
</dbReference>
<evidence type="ECO:0000259" key="13">
    <source>
        <dbReference type="Pfam" id="PF17837"/>
    </source>
</evidence>
<evidence type="ECO:0000313" key="14">
    <source>
        <dbReference type="EMBL" id="GGB38605.1"/>
    </source>
</evidence>
<dbReference type="PRINTS" id="PR01399">
    <property type="entry name" value="ENTSNTHTASED"/>
</dbReference>
<comment type="function">
    <text evidence="1">Involved in the biosynthesis of the siderophore enterobactin (enterochelin), which is a macrocyclic trimeric lactone of N-(2,3-dihydroxybenzoyl)-serine. The serine trilactone serves as a scaffolding for the three catechol functionalities that provide hexadentate coordination for the tightly ligated iron(2+) atoms. Plays an essential role in the assembly of the enterobactin by catalyzing the transfer of the 4'-phosphopantetheine (Ppant) moiety from coenzyme A to the apo-domains of both EntB (ArCP domain) and EntF (PCP domain) to yield their holo-forms which make them competent for the activation of 2,3-dihydroxybenzoate (DHB) and L-serine, respectively.</text>
</comment>
<dbReference type="InterPro" id="IPR041354">
    <property type="entry name" value="4PPT_N"/>
</dbReference>
<dbReference type="Gene3D" id="3.90.470.20">
    <property type="entry name" value="4'-phosphopantetheinyl transferase domain"/>
    <property type="match status" value="1"/>
</dbReference>
<accession>A0ABQ1IJ41</accession>
<evidence type="ECO:0000256" key="3">
    <source>
        <dbReference type="ARBA" id="ARBA00008342"/>
    </source>
</evidence>
<evidence type="ECO:0000256" key="6">
    <source>
        <dbReference type="ARBA" id="ARBA00022679"/>
    </source>
</evidence>
<evidence type="ECO:0000256" key="8">
    <source>
        <dbReference type="ARBA" id="ARBA00029894"/>
    </source>
</evidence>